<dbReference type="EMBL" id="CP032412">
    <property type="protein sequence ID" value="AYB41809.1"/>
    <property type="molecule type" value="Genomic_DNA"/>
</dbReference>
<dbReference type="RefSeq" id="WP_119846135.1">
    <property type="nucleotide sequence ID" value="NZ_CP032412.1"/>
</dbReference>
<evidence type="ECO:0000313" key="1">
    <source>
        <dbReference type="EMBL" id="AYB41809.1"/>
    </source>
</evidence>
<gene>
    <name evidence="1" type="ORF">D5F53_00190</name>
</gene>
<sequence length="85" mass="9742">MDTYSFISEAVTSIREAKEVILRYESKIKSPCYVELLTEKGEKRYYVERSNLSLKGNGWIVVEKMSSQEGFPSNILPLDETGNNM</sequence>
<reference evidence="1 2" key="1">
    <citation type="submission" date="2018-09" db="EMBL/GenBank/DDBJ databases">
        <title>Genome Sequence of Paenibacillus lautus Strain E7593-69, Azo Dye-Degrading Bacteria, Isolated from Commercial Tattoo Inks.</title>
        <authorList>
            <person name="Nho S.W."/>
            <person name="Kim S.-J."/>
            <person name="Kweon O."/>
            <person name="Cerniglia C.E."/>
        </authorList>
    </citation>
    <scope>NUCLEOTIDE SEQUENCE [LARGE SCALE GENOMIC DNA]</scope>
    <source>
        <strain evidence="1 2">E7593-69</strain>
    </source>
</reference>
<protein>
    <submittedName>
        <fullName evidence="1">Uncharacterized protein</fullName>
    </submittedName>
</protein>
<name>A0A385TDS4_PAELA</name>
<dbReference type="Proteomes" id="UP000266552">
    <property type="component" value="Chromosome"/>
</dbReference>
<keyword evidence="2" id="KW-1185">Reference proteome</keyword>
<accession>A0A385TDS4</accession>
<evidence type="ECO:0000313" key="2">
    <source>
        <dbReference type="Proteomes" id="UP000266552"/>
    </source>
</evidence>
<proteinExistence type="predicted"/>
<dbReference type="KEGG" id="plw:D5F53_00190"/>
<organism evidence="1 2">
    <name type="scientific">Paenibacillus lautus</name>
    <name type="common">Bacillus lautus</name>
    <dbReference type="NCBI Taxonomy" id="1401"/>
    <lineage>
        <taxon>Bacteria</taxon>
        <taxon>Bacillati</taxon>
        <taxon>Bacillota</taxon>
        <taxon>Bacilli</taxon>
        <taxon>Bacillales</taxon>
        <taxon>Paenibacillaceae</taxon>
        <taxon>Paenibacillus</taxon>
    </lineage>
</organism>
<dbReference type="AlphaFoldDB" id="A0A385TDS4"/>